<reference evidence="4" key="1">
    <citation type="submission" date="2016-08" db="EMBL/GenBank/DDBJ databases">
        <authorList>
            <person name="Seilhamer J.J."/>
        </authorList>
    </citation>
    <scope>NUCLEOTIDE SEQUENCE</scope>
    <source>
        <strain evidence="4">86</strain>
    </source>
</reference>
<dbReference type="Pfam" id="PF01522">
    <property type="entry name" value="Polysacc_deac_1"/>
    <property type="match status" value="3"/>
</dbReference>
<keyword evidence="2" id="KW-0472">Membrane</keyword>
<feature type="compositionally biased region" description="Basic and acidic residues" evidence="1">
    <location>
        <begin position="689"/>
        <end position="706"/>
    </location>
</feature>
<dbReference type="CDD" id="cd10917">
    <property type="entry name" value="CE4_NodB_like_6s_7s"/>
    <property type="match status" value="3"/>
</dbReference>
<dbReference type="InterPro" id="IPR002509">
    <property type="entry name" value="NODB_dom"/>
</dbReference>
<feature type="region of interest" description="Disordered" evidence="1">
    <location>
        <begin position="689"/>
        <end position="715"/>
    </location>
</feature>
<name>A0A212LVP9_9FIRM</name>
<dbReference type="Gene3D" id="3.20.20.370">
    <property type="entry name" value="Glycoside hydrolase/deacetylase"/>
    <property type="match status" value="3"/>
</dbReference>
<organism evidence="4">
    <name type="scientific">uncultured Sporomusa sp</name>
    <dbReference type="NCBI Taxonomy" id="307249"/>
    <lineage>
        <taxon>Bacteria</taxon>
        <taxon>Bacillati</taxon>
        <taxon>Bacillota</taxon>
        <taxon>Negativicutes</taxon>
        <taxon>Selenomonadales</taxon>
        <taxon>Sporomusaceae</taxon>
        <taxon>Sporomusa</taxon>
        <taxon>environmental samples</taxon>
    </lineage>
</organism>
<proteinExistence type="predicted"/>
<evidence type="ECO:0000256" key="2">
    <source>
        <dbReference type="SAM" id="Phobius"/>
    </source>
</evidence>
<dbReference type="EMBL" id="FMJE01000003">
    <property type="protein sequence ID" value="SCM81517.1"/>
    <property type="molecule type" value="Genomic_DNA"/>
</dbReference>
<feature type="domain" description="NodB homology" evidence="3">
    <location>
        <begin position="79"/>
        <end position="292"/>
    </location>
</feature>
<dbReference type="SUPFAM" id="SSF88713">
    <property type="entry name" value="Glycoside hydrolase/deacetylase"/>
    <property type="match status" value="3"/>
</dbReference>
<dbReference type="InterPro" id="IPR050248">
    <property type="entry name" value="Polysacc_deacetylase_ArnD"/>
</dbReference>
<feature type="transmembrane region" description="Helical" evidence="2">
    <location>
        <begin position="5"/>
        <end position="24"/>
    </location>
</feature>
<sequence>MKPRIIIMIVFLILVSAGLAFWFWQKDNDASPRHVDKYKNITDLDDAYDATTEIALALEKLGQDETKAAVISPAKKNARQIALTFDGLSDQTTIQQLLDILQKYNAKATFFVEGLQTAQEPEIVVGIKQAGHEIGNYSMFGMAKQERLPGERLVSDFAKSQKIIKVTTDRAPTLLKLNDTAYTDTVLKAASACGITGVVKSTVYLNVKKITAAPAADQFVRSLSPGSIVSVKLSSMEEPITPEAGKTDDRPAYDKQPGLKVLPKVAETDKKEIITAVDNLLAALKKANYITIDMETYRAPSLPTAPPKTGFVSPLGSLREMLATLFRPAVAYAAEAPPQEIKTVYTTEPAIAYTFGGLTNETSARYVLERLQKLNIKATFFVTELEMKRYPQLVRQIIHSGHEIGISIRPKDEETEEATRQTLLRSFTLLANQFGIKTTLVHQSSGAITDATRQAVAGVGGRLVAQSFNAVQSKHKDYQTTEQVMGELFGKAVYSLNRGQIVYFRTDFYANPKLTADMLEIIKQRKIDNIAYRVSFDNPVTNPANDSAYRIKPVGAMLKNTAFLYEYPVPLDKMVPRLRPVDTTSPPPRGQLMSEAMKRYIGSPEVNLEDRMYGFSKMEERRMDKNGLIHTEEPVIFLTFDDWGTDAAINKLLYVLRKHRAAGNFFVITNNVLHNPNLLRAIAAEGHDIGSHSDKHQPMSFRDPKSGRQKPTQSPAEFFQDVTTSYQKLASVTGDVVIGGKPSLTRFFRPPTLAVSKPGFEKLFEAGYDYIISGSVSSYDYKAESVAELVHTIKNGIYTPDGKLKKGAVLVLHMSDTTVYVAMALDIILTANAAKPDNDPTKFKTGRLSDYVKDGYYQMDRSRSLRLSAH</sequence>
<feature type="domain" description="NodB homology" evidence="3">
    <location>
        <begin position="634"/>
        <end position="842"/>
    </location>
</feature>
<protein>
    <submittedName>
        <fullName evidence="4">Polysaccharide deacetylase</fullName>
    </submittedName>
</protein>
<keyword evidence="2" id="KW-0812">Transmembrane</keyword>
<evidence type="ECO:0000256" key="1">
    <source>
        <dbReference type="SAM" id="MobiDB-lite"/>
    </source>
</evidence>
<dbReference type="PANTHER" id="PTHR10587">
    <property type="entry name" value="GLYCOSYL TRANSFERASE-RELATED"/>
    <property type="match status" value="1"/>
</dbReference>
<accession>A0A212LVP9</accession>
<dbReference type="GO" id="GO:0005975">
    <property type="term" value="P:carbohydrate metabolic process"/>
    <property type="evidence" value="ECO:0007669"/>
    <property type="project" value="InterPro"/>
</dbReference>
<dbReference type="InterPro" id="IPR011330">
    <property type="entry name" value="Glyco_hydro/deAcase_b/a-brl"/>
</dbReference>
<gene>
    <name evidence="4" type="ORF">KL86SPO_31696</name>
</gene>
<dbReference type="PANTHER" id="PTHR10587:SF137">
    <property type="entry name" value="4-DEOXY-4-FORMAMIDO-L-ARABINOSE-PHOSPHOUNDECAPRENOL DEFORMYLASE ARND-RELATED"/>
    <property type="match status" value="1"/>
</dbReference>
<evidence type="ECO:0000313" key="4">
    <source>
        <dbReference type="EMBL" id="SCM81517.1"/>
    </source>
</evidence>
<dbReference type="RefSeq" id="WP_288184536.1">
    <property type="nucleotide sequence ID" value="NZ_LT608335.1"/>
</dbReference>
<evidence type="ECO:0000259" key="3">
    <source>
        <dbReference type="PROSITE" id="PS51677"/>
    </source>
</evidence>
<dbReference type="AlphaFoldDB" id="A0A212LVP9"/>
<keyword evidence="2" id="KW-1133">Transmembrane helix</keyword>
<dbReference type="PROSITE" id="PS51677">
    <property type="entry name" value="NODB"/>
    <property type="match status" value="2"/>
</dbReference>
<dbReference type="GO" id="GO:0016810">
    <property type="term" value="F:hydrolase activity, acting on carbon-nitrogen (but not peptide) bonds"/>
    <property type="evidence" value="ECO:0007669"/>
    <property type="project" value="InterPro"/>
</dbReference>